<gene>
    <name evidence="7" type="ORF">FOE67_21000</name>
</gene>
<dbReference type="GO" id="GO:0003677">
    <property type="term" value="F:DNA binding"/>
    <property type="evidence" value="ECO:0007669"/>
    <property type="project" value="UniProtKB-KW"/>
</dbReference>
<dbReference type="Proteomes" id="UP000530234">
    <property type="component" value="Unassembled WGS sequence"/>
</dbReference>
<evidence type="ECO:0000256" key="4">
    <source>
        <dbReference type="SAM" id="MobiDB-lite"/>
    </source>
</evidence>
<dbReference type="CDD" id="cd00038">
    <property type="entry name" value="CAP_ED"/>
    <property type="match status" value="1"/>
</dbReference>
<organism evidence="7 8">
    <name type="scientific">Streptomyces calidiresistens</name>
    <dbReference type="NCBI Taxonomy" id="1485586"/>
    <lineage>
        <taxon>Bacteria</taxon>
        <taxon>Bacillati</taxon>
        <taxon>Actinomycetota</taxon>
        <taxon>Actinomycetes</taxon>
        <taxon>Kitasatosporales</taxon>
        <taxon>Streptomycetaceae</taxon>
        <taxon>Streptomyces</taxon>
    </lineage>
</organism>
<dbReference type="PANTHER" id="PTHR24567">
    <property type="entry name" value="CRP FAMILY TRANSCRIPTIONAL REGULATORY PROTEIN"/>
    <property type="match status" value="1"/>
</dbReference>
<dbReference type="Pfam" id="PF13545">
    <property type="entry name" value="HTH_Crp_2"/>
    <property type="match status" value="1"/>
</dbReference>
<dbReference type="InterPro" id="IPR014710">
    <property type="entry name" value="RmlC-like_jellyroll"/>
</dbReference>
<proteinExistence type="predicted"/>
<feature type="region of interest" description="Disordered" evidence="4">
    <location>
        <begin position="1"/>
        <end position="27"/>
    </location>
</feature>
<dbReference type="InterPro" id="IPR050397">
    <property type="entry name" value="Env_Response_Regulators"/>
</dbReference>
<keyword evidence="1" id="KW-0805">Transcription regulation</keyword>
<dbReference type="RefSeq" id="WP_182666459.1">
    <property type="nucleotide sequence ID" value="NZ_VKHS01000676.1"/>
</dbReference>
<evidence type="ECO:0000313" key="8">
    <source>
        <dbReference type="Proteomes" id="UP000530234"/>
    </source>
</evidence>
<dbReference type="InterPro" id="IPR018490">
    <property type="entry name" value="cNMP-bd_dom_sf"/>
</dbReference>
<feature type="domain" description="Cyclic nucleotide-binding" evidence="5">
    <location>
        <begin position="22"/>
        <end position="125"/>
    </location>
</feature>
<dbReference type="InterPro" id="IPR000595">
    <property type="entry name" value="cNMP-bd_dom"/>
</dbReference>
<evidence type="ECO:0000313" key="7">
    <source>
        <dbReference type="EMBL" id="MBB0231907.1"/>
    </source>
</evidence>
<feature type="region of interest" description="Disordered" evidence="4">
    <location>
        <begin position="235"/>
        <end position="276"/>
    </location>
</feature>
<dbReference type="SMART" id="SM00100">
    <property type="entry name" value="cNMP"/>
    <property type="match status" value="1"/>
</dbReference>
<dbReference type="PROSITE" id="PS50042">
    <property type="entry name" value="CNMP_BINDING_3"/>
    <property type="match status" value="1"/>
</dbReference>
<evidence type="ECO:0000259" key="5">
    <source>
        <dbReference type="PROSITE" id="PS50042"/>
    </source>
</evidence>
<dbReference type="AlphaFoldDB" id="A0A7W3XYJ4"/>
<feature type="domain" description="HTH crp-type" evidence="6">
    <location>
        <begin position="156"/>
        <end position="230"/>
    </location>
</feature>
<accession>A0A7W3XYJ4</accession>
<protein>
    <submittedName>
        <fullName evidence="7">Cyclic nucleotide-binding domain-containing protein</fullName>
    </submittedName>
</protein>
<dbReference type="SUPFAM" id="SSF51206">
    <property type="entry name" value="cAMP-binding domain-like"/>
    <property type="match status" value="1"/>
</dbReference>
<evidence type="ECO:0000259" key="6">
    <source>
        <dbReference type="PROSITE" id="PS51063"/>
    </source>
</evidence>
<keyword evidence="3" id="KW-0804">Transcription</keyword>
<comment type="caution">
    <text evidence="7">The sequence shown here is derived from an EMBL/GenBank/DDBJ whole genome shotgun (WGS) entry which is preliminary data.</text>
</comment>
<dbReference type="InterPro" id="IPR036388">
    <property type="entry name" value="WH-like_DNA-bd_sf"/>
</dbReference>
<dbReference type="PANTHER" id="PTHR24567:SF74">
    <property type="entry name" value="HTH-TYPE TRANSCRIPTIONAL REGULATOR ARCR"/>
    <property type="match status" value="1"/>
</dbReference>
<evidence type="ECO:0000256" key="2">
    <source>
        <dbReference type="ARBA" id="ARBA00023125"/>
    </source>
</evidence>
<dbReference type="Gene3D" id="1.10.10.10">
    <property type="entry name" value="Winged helix-like DNA-binding domain superfamily/Winged helix DNA-binding domain"/>
    <property type="match status" value="1"/>
</dbReference>
<dbReference type="SUPFAM" id="SSF46785">
    <property type="entry name" value="Winged helix' DNA-binding domain"/>
    <property type="match status" value="1"/>
</dbReference>
<sequence length="276" mass="29505">STPRPGGVRRRAEPPPWPPRSLMGRLPPGAAAELRELGSGREFPPNTELMSEGAGDTRVILLLSGFVTVRRSLAEGGEALLAVRGPGDVLGELAALDGEPRSATVRSAGPAVGRVIRADVFRTFLRSRPEVAETLQRVVTGRLRDAVRDRVDTGVGPARLRLARTLDSLVRNHGVPDARGGLRLAFPLAQRDMAALAGISDAGLQRAVRVLREEGVVTTGYRVWVVHDPERLRAAADPASHRCRPPSARKRSGSTEPRSPLGRPFHRVGAAARTAG</sequence>
<evidence type="ECO:0000256" key="3">
    <source>
        <dbReference type="ARBA" id="ARBA00023163"/>
    </source>
</evidence>
<evidence type="ECO:0000256" key="1">
    <source>
        <dbReference type="ARBA" id="ARBA00023015"/>
    </source>
</evidence>
<dbReference type="InterPro" id="IPR036390">
    <property type="entry name" value="WH_DNA-bd_sf"/>
</dbReference>
<feature type="compositionally biased region" description="Basic residues" evidence="4">
    <location>
        <begin position="241"/>
        <end position="252"/>
    </location>
</feature>
<name>A0A7W3XYJ4_9ACTN</name>
<dbReference type="Pfam" id="PF00027">
    <property type="entry name" value="cNMP_binding"/>
    <property type="match status" value="1"/>
</dbReference>
<keyword evidence="2" id="KW-0238">DNA-binding</keyword>
<feature type="non-terminal residue" evidence="7">
    <location>
        <position position="1"/>
    </location>
</feature>
<dbReference type="InterPro" id="IPR012318">
    <property type="entry name" value="HTH_CRP"/>
</dbReference>
<keyword evidence="8" id="KW-1185">Reference proteome</keyword>
<dbReference type="GO" id="GO:0003700">
    <property type="term" value="F:DNA-binding transcription factor activity"/>
    <property type="evidence" value="ECO:0007669"/>
    <property type="project" value="TreeGrafter"/>
</dbReference>
<dbReference type="PROSITE" id="PS51063">
    <property type="entry name" value="HTH_CRP_2"/>
    <property type="match status" value="1"/>
</dbReference>
<reference evidence="8" key="1">
    <citation type="submission" date="2019-10" db="EMBL/GenBank/DDBJ databases">
        <title>Streptomyces sp. nov., a novel actinobacterium isolated from alkaline environment.</title>
        <authorList>
            <person name="Golinska P."/>
        </authorList>
    </citation>
    <scope>NUCLEOTIDE SEQUENCE [LARGE SCALE GENOMIC DNA]</scope>
    <source>
        <strain evidence="8">DSM 42108</strain>
    </source>
</reference>
<dbReference type="Gene3D" id="2.60.120.10">
    <property type="entry name" value="Jelly Rolls"/>
    <property type="match status" value="1"/>
</dbReference>
<dbReference type="EMBL" id="VKHS01000676">
    <property type="protein sequence ID" value="MBB0231907.1"/>
    <property type="molecule type" value="Genomic_DNA"/>
</dbReference>
<dbReference type="GO" id="GO:0005829">
    <property type="term" value="C:cytosol"/>
    <property type="evidence" value="ECO:0007669"/>
    <property type="project" value="TreeGrafter"/>
</dbReference>